<dbReference type="PANTHER" id="PTHR11732">
    <property type="entry name" value="ALDO/KETO REDUCTASE"/>
    <property type="match status" value="1"/>
</dbReference>
<dbReference type="Proteomes" id="UP001370490">
    <property type="component" value="Unassembled WGS sequence"/>
</dbReference>
<comment type="caution">
    <text evidence="2">The sequence shown here is derived from an EMBL/GenBank/DDBJ whole genome shotgun (WGS) entry which is preliminary data.</text>
</comment>
<dbReference type="InterPro" id="IPR018170">
    <property type="entry name" value="Aldo/ket_reductase_CS"/>
</dbReference>
<evidence type="ECO:0000313" key="2">
    <source>
        <dbReference type="EMBL" id="KAK6926415.1"/>
    </source>
</evidence>
<proteinExistence type="predicted"/>
<sequence>MKSNEFRLNCGVTIPSIGLGTFSLPYDSKRTEEAVQLALEMGYRHFDTAKLYGSEPAVGKVIKRAIFDGKVKREDVFITSKLRGCDHHDPVSALRTTLE</sequence>
<dbReference type="InterPro" id="IPR023210">
    <property type="entry name" value="NADP_OxRdtase_dom"/>
</dbReference>
<accession>A0AAN8Z8N3</accession>
<keyword evidence="3" id="KW-1185">Reference proteome</keyword>
<dbReference type="PROSITE" id="PS00798">
    <property type="entry name" value="ALDOKETO_REDUCTASE_1"/>
    <property type="match status" value="1"/>
</dbReference>
<organism evidence="2 3">
    <name type="scientific">Dillenia turbinata</name>
    <dbReference type="NCBI Taxonomy" id="194707"/>
    <lineage>
        <taxon>Eukaryota</taxon>
        <taxon>Viridiplantae</taxon>
        <taxon>Streptophyta</taxon>
        <taxon>Embryophyta</taxon>
        <taxon>Tracheophyta</taxon>
        <taxon>Spermatophyta</taxon>
        <taxon>Magnoliopsida</taxon>
        <taxon>eudicotyledons</taxon>
        <taxon>Gunneridae</taxon>
        <taxon>Pentapetalae</taxon>
        <taxon>Dilleniales</taxon>
        <taxon>Dilleniaceae</taxon>
        <taxon>Dillenia</taxon>
    </lineage>
</organism>
<dbReference type="Pfam" id="PF00248">
    <property type="entry name" value="Aldo_ket_red"/>
    <property type="match status" value="1"/>
</dbReference>
<name>A0AAN8Z8N3_9MAGN</name>
<dbReference type="EMBL" id="JBAMMX010000015">
    <property type="protein sequence ID" value="KAK6926415.1"/>
    <property type="molecule type" value="Genomic_DNA"/>
</dbReference>
<evidence type="ECO:0000313" key="3">
    <source>
        <dbReference type="Proteomes" id="UP001370490"/>
    </source>
</evidence>
<feature type="domain" description="NADP-dependent oxidoreductase" evidence="1">
    <location>
        <begin position="17"/>
        <end position="84"/>
    </location>
</feature>
<reference evidence="2 3" key="1">
    <citation type="submission" date="2023-12" db="EMBL/GenBank/DDBJ databases">
        <title>A high-quality genome assembly for Dillenia turbinata (Dilleniales).</title>
        <authorList>
            <person name="Chanderbali A."/>
        </authorList>
    </citation>
    <scope>NUCLEOTIDE SEQUENCE [LARGE SCALE GENOMIC DNA]</scope>
    <source>
        <strain evidence="2">LSX21</strain>
        <tissue evidence="2">Leaf</tissue>
    </source>
</reference>
<dbReference type="AlphaFoldDB" id="A0AAN8Z8N3"/>
<dbReference type="InterPro" id="IPR036812">
    <property type="entry name" value="NAD(P)_OxRdtase_dom_sf"/>
</dbReference>
<dbReference type="SUPFAM" id="SSF51430">
    <property type="entry name" value="NAD(P)-linked oxidoreductase"/>
    <property type="match status" value="1"/>
</dbReference>
<dbReference type="GO" id="GO:0016491">
    <property type="term" value="F:oxidoreductase activity"/>
    <property type="evidence" value="ECO:0007669"/>
    <property type="project" value="InterPro"/>
</dbReference>
<dbReference type="Gene3D" id="3.20.20.100">
    <property type="entry name" value="NADP-dependent oxidoreductase domain"/>
    <property type="match status" value="1"/>
</dbReference>
<dbReference type="InterPro" id="IPR020471">
    <property type="entry name" value="AKR"/>
</dbReference>
<protein>
    <submittedName>
        <fullName evidence="2">NADP-dependent oxidoreductase domain</fullName>
    </submittedName>
</protein>
<evidence type="ECO:0000259" key="1">
    <source>
        <dbReference type="Pfam" id="PF00248"/>
    </source>
</evidence>
<gene>
    <name evidence="2" type="ORF">RJ641_008134</name>
</gene>